<comment type="caution">
    <text evidence="2">The sequence shown here is derived from an EMBL/GenBank/DDBJ whole genome shotgun (WGS) entry which is preliminary data.</text>
</comment>
<dbReference type="Pfam" id="PF14082">
    <property type="entry name" value="SduA_C"/>
    <property type="match status" value="1"/>
</dbReference>
<evidence type="ECO:0000313" key="3">
    <source>
        <dbReference type="Proteomes" id="UP000245934"/>
    </source>
</evidence>
<organism evidence="2 3">
    <name type="scientific">Methanospirillum stamsii</name>
    <dbReference type="NCBI Taxonomy" id="1277351"/>
    <lineage>
        <taxon>Archaea</taxon>
        <taxon>Methanobacteriati</taxon>
        <taxon>Methanobacteriota</taxon>
        <taxon>Stenosarchaea group</taxon>
        <taxon>Methanomicrobia</taxon>
        <taxon>Methanomicrobiales</taxon>
        <taxon>Methanospirillaceae</taxon>
        <taxon>Methanospirillum</taxon>
    </lineage>
</organism>
<keyword evidence="3" id="KW-1185">Reference proteome</keyword>
<feature type="domain" description="Shedu protein SduA C-terminal" evidence="1">
    <location>
        <begin position="48"/>
        <end position="213"/>
    </location>
</feature>
<evidence type="ECO:0000259" key="1">
    <source>
        <dbReference type="Pfam" id="PF14082"/>
    </source>
</evidence>
<dbReference type="Proteomes" id="UP000245934">
    <property type="component" value="Unassembled WGS sequence"/>
</dbReference>
<accession>A0A2V2NLT1</accession>
<protein>
    <recommendedName>
        <fullName evidence="1">Shedu protein SduA C-terminal domain-containing protein</fullName>
    </recommendedName>
</protein>
<name>A0A2V2NLT1_9EURY</name>
<dbReference type="EMBL" id="QGMZ01000001">
    <property type="protein sequence ID" value="PWR76283.1"/>
    <property type="molecule type" value="Genomic_DNA"/>
</dbReference>
<sequence>MQNDNQRNLLSKTYNMATPPEMAMRWEEYENLIFTQWQELLNHNPKPSEIEIQSFLEQYPSLVPGAYNIVGGESGHPPTPHGLISQPTLPSYHSYIPDFLWISHNSSCVEPVFIEIESPKKRWFTNSGTFSQDFNQALGQLEDWRVWIKEPINQISFKSFYGLDKYPYNERAFVPYFVLIYGRREEATSNPNWNKKRHEKEKDDLKIMTFDRLTPHY</sequence>
<evidence type="ECO:0000313" key="2">
    <source>
        <dbReference type="EMBL" id="PWR76283.1"/>
    </source>
</evidence>
<dbReference type="RefSeq" id="WP_109939102.1">
    <property type="nucleotide sequence ID" value="NZ_CP176366.1"/>
</dbReference>
<dbReference type="AlphaFoldDB" id="A0A2V2NLT1"/>
<dbReference type="InterPro" id="IPR025359">
    <property type="entry name" value="SduA_C"/>
</dbReference>
<dbReference type="GeneID" id="97610377"/>
<gene>
    <name evidence="2" type="ORF">DLD82_00290</name>
</gene>
<proteinExistence type="predicted"/>
<reference evidence="2 3" key="1">
    <citation type="submission" date="2018-05" db="EMBL/GenBank/DDBJ databases">
        <title>Draft genome of Methanospirillum stamsii Pt1.</title>
        <authorList>
            <person name="Dueholm M.S."/>
            <person name="Nielsen P.H."/>
            <person name="Bakmann L.F."/>
            <person name="Otzen D.E."/>
        </authorList>
    </citation>
    <scope>NUCLEOTIDE SEQUENCE [LARGE SCALE GENOMIC DNA]</scope>
    <source>
        <strain evidence="2 3">Pt1</strain>
    </source>
</reference>